<reference evidence="1 2" key="1">
    <citation type="submission" date="2014-04" db="EMBL/GenBank/DDBJ databases">
        <authorList>
            <consortium name="DOE Joint Genome Institute"/>
            <person name="Kuo A."/>
            <person name="Ruytinx J."/>
            <person name="Rineau F."/>
            <person name="Colpaert J."/>
            <person name="Kohler A."/>
            <person name="Nagy L.G."/>
            <person name="Floudas D."/>
            <person name="Copeland A."/>
            <person name="Barry K.W."/>
            <person name="Cichocki N."/>
            <person name="Veneault-Fourrey C."/>
            <person name="LaButti K."/>
            <person name="Lindquist E.A."/>
            <person name="Lipzen A."/>
            <person name="Lundell T."/>
            <person name="Morin E."/>
            <person name="Murat C."/>
            <person name="Sun H."/>
            <person name="Tunlid A."/>
            <person name="Henrissat B."/>
            <person name="Grigoriev I.V."/>
            <person name="Hibbett D.S."/>
            <person name="Martin F."/>
            <person name="Nordberg H.P."/>
            <person name="Cantor M.N."/>
            <person name="Hua S.X."/>
        </authorList>
    </citation>
    <scope>NUCLEOTIDE SEQUENCE [LARGE SCALE GENOMIC DNA]</scope>
    <source>
        <strain evidence="1 2">UH-Slu-Lm8-n1</strain>
    </source>
</reference>
<dbReference type="Proteomes" id="UP000054485">
    <property type="component" value="Unassembled WGS sequence"/>
</dbReference>
<evidence type="ECO:0000313" key="1">
    <source>
        <dbReference type="EMBL" id="KIK41819.1"/>
    </source>
</evidence>
<dbReference type="AlphaFoldDB" id="A0A0D0AV86"/>
<organism evidence="1 2">
    <name type="scientific">Suillus luteus UH-Slu-Lm8-n1</name>
    <dbReference type="NCBI Taxonomy" id="930992"/>
    <lineage>
        <taxon>Eukaryota</taxon>
        <taxon>Fungi</taxon>
        <taxon>Dikarya</taxon>
        <taxon>Basidiomycota</taxon>
        <taxon>Agaricomycotina</taxon>
        <taxon>Agaricomycetes</taxon>
        <taxon>Agaricomycetidae</taxon>
        <taxon>Boletales</taxon>
        <taxon>Suillineae</taxon>
        <taxon>Suillaceae</taxon>
        <taxon>Suillus</taxon>
    </lineage>
</organism>
<sequence>MLSWDSGALYFLRSGTRTASTSWSQIGGSIPYDYSHPVAEASSPATNLLRIRGPGRKSYKATLRMYYIKVTGDVASARTKRHQRSNQLYAAHQATTPCRLLCASQGLPRRHVPNSSPHLLSLPHVVVKEGLVISSCFGDILHRIVQSGR</sequence>
<gene>
    <name evidence="1" type="ORF">CY34DRAFT_805646</name>
</gene>
<dbReference type="EMBL" id="KN835257">
    <property type="protein sequence ID" value="KIK41819.1"/>
    <property type="molecule type" value="Genomic_DNA"/>
</dbReference>
<name>A0A0D0AV86_9AGAM</name>
<dbReference type="InParanoid" id="A0A0D0AV86"/>
<reference evidence="2" key="2">
    <citation type="submission" date="2015-01" db="EMBL/GenBank/DDBJ databases">
        <title>Evolutionary Origins and Diversification of the Mycorrhizal Mutualists.</title>
        <authorList>
            <consortium name="DOE Joint Genome Institute"/>
            <consortium name="Mycorrhizal Genomics Consortium"/>
            <person name="Kohler A."/>
            <person name="Kuo A."/>
            <person name="Nagy L.G."/>
            <person name="Floudas D."/>
            <person name="Copeland A."/>
            <person name="Barry K.W."/>
            <person name="Cichocki N."/>
            <person name="Veneault-Fourrey C."/>
            <person name="LaButti K."/>
            <person name="Lindquist E.A."/>
            <person name="Lipzen A."/>
            <person name="Lundell T."/>
            <person name="Morin E."/>
            <person name="Murat C."/>
            <person name="Riley R."/>
            <person name="Ohm R."/>
            <person name="Sun H."/>
            <person name="Tunlid A."/>
            <person name="Henrissat B."/>
            <person name="Grigoriev I.V."/>
            <person name="Hibbett D.S."/>
            <person name="Martin F."/>
        </authorList>
    </citation>
    <scope>NUCLEOTIDE SEQUENCE [LARGE SCALE GENOMIC DNA]</scope>
    <source>
        <strain evidence="2">UH-Slu-Lm8-n1</strain>
    </source>
</reference>
<accession>A0A0D0AV86</accession>
<proteinExistence type="predicted"/>
<keyword evidence="2" id="KW-1185">Reference proteome</keyword>
<evidence type="ECO:0000313" key="2">
    <source>
        <dbReference type="Proteomes" id="UP000054485"/>
    </source>
</evidence>
<protein>
    <submittedName>
        <fullName evidence="1">Uncharacterized protein</fullName>
    </submittedName>
</protein>
<dbReference type="HOGENOM" id="CLU_1750890_0_0_1"/>